<dbReference type="HOGENOM" id="CLU_113892_1_1_3"/>
<dbReference type="eggNOG" id="COG0695">
    <property type="taxonomic scope" value="Bacteria"/>
</dbReference>
<gene>
    <name evidence="1" type="ORF">GKIL_1416</name>
</gene>
<sequence length="84" mass="9431">MAKTVVFYSKPGCCLCDSLERTLQASQAHLGFVIDKRNILDDPEWFTDFQYTIPVLEIDGQTVGGISHRSSIEQLTTVLTRLLV</sequence>
<dbReference type="RefSeq" id="WP_023172760.1">
    <property type="nucleotide sequence ID" value="NC_022600.1"/>
</dbReference>
<dbReference type="Gene3D" id="3.40.30.10">
    <property type="entry name" value="Glutaredoxin"/>
    <property type="match status" value="1"/>
</dbReference>
<dbReference type="PANTHER" id="PTHR33558:SF1">
    <property type="entry name" value="GLUTAREDOXIN-LIKE PROTEIN C5ORF63 HOMOLOG"/>
    <property type="match status" value="1"/>
</dbReference>
<dbReference type="KEGG" id="glj:GKIL_1416"/>
<dbReference type="STRING" id="1183438.GKIL_1416"/>
<dbReference type="SUPFAM" id="SSF52833">
    <property type="entry name" value="Thioredoxin-like"/>
    <property type="match status" value="1"/>
</dbReference>
<keyword evidence="2" id="KW-1185">Reference proteome</keyword>
<dbReference type="InterPro" id="IPR008554">
    <property type="entry name" value="Glutaredoxin-like"/>
</dbReference>
<dbReference type="OrthoDB" id="32865at2"/>
<dbReference type="PANTHER" id="PTHR33558">
    <property type="entry name" value="GLUTAREDOXIN-LIKE PROTEIN C5ORF63 HOMOLOG"/>
    <property type="match status" value="1"/>
</dbReference>
<protein>
    <submittedName>
        <fullName evidence="1">Glutaredoxin 2</fullName>
    </submittedName>
</protein>
<dbReference type="InterPro" id="IPR052565">
    <property type="entry name" value="Glutaredoxin-like_YDR286C"/>
</dbReference>
<dbReference type="EMBL" id="CP003587">
    <property type="protein sequence ID" value="AGY57662.1"/>
    <property type="molecule type" value="Genomic_DNA"/>
</dbReference>
<name>U5QFB2_GLOK1</name>
<reference evidence="1 2" key="1">
    <citation type="journal article" date="2013" name="PLoS ONE">
        <title>Cultivation and Complete Genome Sequencing of Gloeobacter kilaueensis sp. nov., from a Lava Cave in Kilauea Caldera, Hawai'i.</title>
        <authorList>
            <person name="Saw J.H."/>
            <person name="Schatz M."/>
            <person name="Brown M.V."/>
            <person name="Kunkel D.D."/>
            <person name="Foster J.S."/>
            <person name="Shick H."/>
            <person name="Christensen S."/>
            <person name="Hou S."/>
            <person name="Wan X."/>
            <person name="Donachie S.P."/>
        </authorList>
    </citation>
    <scope>NUCLEOTIDE SEQUENCE [LARGE SCALE GENOMIC DNA]</scope>
    <source>
        <strain evidence="2">JS</strain>
    </source>
</reference>
<evidence type="ECO:0000313" key="2">
    <source>
        <dbReference type="Proteomes" id="UP000017396"/>
    </source>
</evidence>
<dbReference type="InterPro" id="IPR036249">
    <property type="entry name" value="Thioredoxin-like_sf"/>
</dbReference>
<dbReference type="Pfam" id="PF05768">
    <property type="entry name" value="Glrx-like"/>
    <property type="match status" value="1"/>
</dbReference>
<organism evidence="1 2">
    <name type="scientific">Gloeobacter kilaueensis (strain ATCC BAA-2537 / CCAP 1431/1 / ULC 316 / JS1)</name>
    <dbReference type="NCBI Taxonomy" id="1183438"/>
    <lineage>
        <taxon>Bacteria</taxon>
        <taxon>Bacillati</taxon>
        <taxon>Cyanobacteriota</taxon>
        <taxon>Cyanophyceae</taxon>
        <taxon>Gloeobacterales</taxon>
        <taxon>Gloeobacteraceae</taxon>
        <taxon>Gloeobacter</taxon>
    </lineage>
</organism>
<proteinExistence type="predicted"/>
<dbReference type="PROSITE" id="PS51354">
    <property type="entry name" value="GLUTAREDOXIN_2"/>
    <property type="match status" value="1"/>
</dbReference>
<dbReference type="AlphaFoldDB" id="U5QFB2"/>
<accession>U5QFB2</accession>
<dbReference type="Proteomes" id="UP000017396">
    <property type="component" value="Chromosome"/>
</dbReference>
<evidence type="ECO:0000313" key="1">
    <source>
        <dbReference type="EMBL" id="AGY57662.1"/>
    </source>
</evidence>